<dbReference type="GO" id="GO:0005634">
    <property type="term" value="C:nucleus"/>
    <property type="evidence" value="ECO:0007669"/>
    <property type="project" value="UniProtKB-SubCell"/>
</dbReference>
<dbReference type="AlphaFoldDB" id="A0A2H1W4V8"/>
<gene>
    <name evidence="9" type="ORF">SFRICE_011956</name>
</gene>
<dbReference type="SMART" id="SM00355">
    <property type="entry name" value="ZnF_C2H2"/>
    <property type="match status" value="6"/>
</dbReference>
<name>A0A2H1W4V8_SPOFR</name>
<keyword evidence="5" id="KW-0862">Zinc</keyword>
<dbReference type="PANTHER" id="PTHR24394:SF44">
    <property type="entry name" value="ZINC FINGER PROTEIN 271-LIKE"/>
    <property type="match status" value="1"/>
</dbReference>
<dbReference type="PANTHER" id="PTHR24394">
    <property type="entry name" value="ZINC FINGER PROTEIN"/>
    <property type="match status" value="1"/>
</dbReference>
<dbReference type="EMBL" id="ODYU01006329">
    <property type="protein sequence ID" value="SOQ48078.1"/>
    <property type="molecule type" value="Genomic_DNA"/>
</dbReference>
<feature type="domain" description="C2H2-type" evidence="8">
    <location>
        <begin position="324"/>
        <end position="352"/>
    </location>
</feature>
<dbReference type="InterPro" id="IPR008598">
    <property type="entry name" value="Di19_Zn-bd"/>
</dbReference>
<keyword evidence="6" id="KW-0539">Nucleus</keyword>
<evidence type="ECO:0000256" key="5">
    <source>
        <dbReference type="ARBA" id="ARBA00022833"/>
    </source>
</evidence>
<evidence type="ECO:0000259" key="8">
    <source>
        <dbReference type="PROSITE" id="PS50157"/>
    </source>
</evidence>
<accession>A0A2H1W4V8</accession>
<dbReference type="PROSITE" id="PS50157">
    <property type="entry name" value="ZINC_FINGER_C2H2_2"/>
    <property type="match status" value="3"/>
</dbReference>
<comment type="subcellular location">
    <subcellularLocation>
        <location evidence="1">Nucleus</location>
    </subcellularLocation>
</comment>
<evidence type="ECO:0000256" key="4">
    <source>
        <dbReference type="ARBA" id="ARBA00022771"/>
    </source>
</evidence>
<evidence type="ECO:0000256" key="1">
    <source>
        <dbReference type="ARBA" id="ARBA00004123"/>
    </source>
</evidence>
<feature type="domain" description="C2H2-type" evidence="8">
    <location>
        <begin position="80"/>
        <end position="107"/>
    </location>
</feature>
<evidence type="ECO:0000313" key="9">
    <source>
        <dbReference type="EMBL" id="SOQ48078.1"/>
    </source>
</evidence>
<keyword evidence="4 7" id="KW-0863">Zinc-finger</keyword>
<reference evidence="9" key="1">
    <citation type="submission" date="2016-07" db="EMBL/GenBank/DDBJ databases">
        <authorList>
            <person name="Bretaudeau A."/>
        </authorList>
    </citation>
    <scope>NUCLEOTIDE SEQUENCE</scope>
    <source>
        <strain evidence="9">Rice</strain>
        <tissue evidence="9">Whole body</tissue>
    </source>
</reference>
<dbReference type="Pfam" id="PF05605">
    <property type="entry name" value="zf-Di19"/>
    <property type="match status" value="1"/>
</dbReference>
<dbReference type="Pfam" id="PF00096">
    <property type="entry name" value="zf-C2H2"/>
    <property type="match status" value="1"/>
</dbReference>
<dbReference type="GO" id="GO:0008270">
    <property type="term" value="F:zinc ion binding"/>
    <property type="evidence" value="ECO:0007669"/>
    <property type="project" value="UniProtKB-KW"/>
</dbReference>
<dbReference type="InterPro" id="IPR036236">
    <property type="entry name" value="Znf_C2H2_sf"/>
</dbReference>
<evidence type="ECO:0000256" key="2">
    <source>
        <dbReference type="ARBA" id="ARBA00022723"/>
    </source>
</evidence>
<dbReference type="Gene3D" id="3.30.160.60">
    <property type="entry name" value="Classic Zinc Finger"/>
    <property type="match status" value="4"/>
</dbReference>
<dbReference type="PROSITE" id="PS00028">
    <property type="entry name" value="ZINC_FINGER_C2H2_1"/>
    <property type="match status" value="4"/>
</dbReference>
<evidence type="ECO:0000256" key="7">
    <source>
        <dbReference type="PROSITE-ProRule" id="PRU00042"/>
    </source>
</evidence>
<dbReference type="GO" id="GO:0000981">
    <property type="term" value="F:DNA-binding transcription factor activity, RNA polymerase II-specific"/>
    <property type="evidence" value="ECO:0007669"/>
    <property type="project" value="TreeGrafter"/>
</dbReference>
<proteinExistence type="predicted"/>
<organism evidence="9">
    <name type="scientific">Spodoptera frugiperda</name>
    <name type="common">Fall armyworm</name>
    <dbReference type="NCBI Taxonomy" id="7108"/>
    <lineage>
        <taxon>Eukaryota</taxon>
        <taxon>Metazoa</taxon>
        <taxon>Ecdysozoa</taxon>
        <taxon>Arthropoda</taxon>
        <taxon>Hexapoda</taxon>
        <taxon>Insecta</taxon>
        <taxon>Pterygota</taxon>
        <taxon>Neoptera</taxon>
        <taxon>Endopterygota</taxon>
        <taxon>Lepidoptera</taxon>
        <taxon>Glossata</taxon>
        <taxon>Ditrysia</taxon>
        <taxon>Noctuoidea</taxon>
        <taxon>Noctuidae</taxon>
        <taxon>Amphipyrinae</taxon>
        <taxon>Spodoptera</taxon>
    </lineage>
</organism>
<protein>
    <submittedName>
        <fullName evidence="9">SFRICE_011956</fullName>
    </submittedName>
</protein>
<evidence type="ECO:0000256" key="6">
    <source>
        <dbReference type="ARBA" id="ARBA00023242"/>
    </source>
</evidence>
<feature type="domain" description="C2H2-type" evidence="8">
    <location>
        <begin position="296"/>
        <end position="318"/>
    </location>
</feature>
<sequence length="475" mass="54463">MLRCCGCVWLPPITLIGTHSLTLVEMELAKLCLYMEICVLWVAFLLSIHRILELCIFLAQLLCGGASSYHILAQLREKPYQCTYCDYACRDTSTIRRHIERHLGITKEFPCSLYKPSAHLPKWPGQPSAVQRVAGSIPARSNSLCDPQIVVSENPNEQQLCRNPARHDHLAWSEDPPFLRELYSLFLKSFFGKVVCNHEYNHNAVHKKSNRVNCEICGLEVTKNNILSHLRRHVNIRPYKCSYSDCRRRFKDKILVHRSCSGMGGCGGLVPLKMRPTMEHGDLKKHTLIHYPDRQYSCTYCNRRFPRKSRLNEHIAKHLRGYRVQCDYCSEMFAFKKSLSKHIKRAHGPNPKKYICDVCGMAVYSRRGIIRHLQYGHGTEDVSSCLPFSHIILYFIVFFLRGENHPMPSPALGEARGSVRLLLSKNHPVPSPAFRAKAPVNPLGSPQLRIYFIVWTLKETMTSEFVSAFLLRVVG</sequence>
<keyword evidence="3" id="KW-0677">Repeat</keyword>
<evidence type="ECO:0000256" key="3">
    <source>
        <dbReference type="ARBA" id="ARBA00022737"/>
    </source>
</evidence>
<keyword evidence="2" id="KW-0479">Metal-binding</keyword>
<dbReference type="InterPro" id="IPR013087">
    <property type="entry name" value="Znf_C2H2_type"/>
</dbReference>
<dbReference type="SUPFAM" id="SSF57667">
    <property type="entry name" value="beta-beta-alpha zinc fingers"/>
    <property type="match status" value="4"/>
</dbReference>